<protein>
    <recommendedName>
        <fullName evidence="4">DUF2809 domain-containing protein</fullName>
    </recommendedName>
</protein>
<dbReference type="Proteomes" id="UP000825258">
    <property type="component" value="Chromosome"/>
</dbReference>
<keyword evidence="1" id="KW-1133">Transmembrane helix</keyword>
<organism evidence="2 3">
    <name type="scientific">Flavobacterium okayamense</name>
    <dbReference type="NCBI Taxonomy" id="2830782"/>
    <lineage>
        <taxon>Bacteria</taxon>
        <taxon>Pseudomonadati</taxon>
        <taxon>Bacteroidota</taxon>
        <taxon>Flavobacteriia</taxon>
        <taxon>Flavobacteriales</taxon>
        <taxon>Flavobacteriaceae</taxon>
        <taxon>Flavobacterium</taxon>
    </lineage>
</organism>
<name>A0ABM7SE32_9FLAO</name>
<reference evidence="2 3" key="1">
    <citation type="submission" date="2021-06" db="EMBL/GenBank/DDBJ databases">
        <title>Whole genome sequences of Flavobacterium sp. KK2020170 and assembly.</title>
        <authorList>
            <person name="Kitahara K."/>
            <person name="Miyoshi S."/>
            <person name="Uesaka K."/>
        </authorList>
    </citation>
    <scope>NUCLEOTIDE SEQUENCE [LARGE SCALE GENOMIC DNA]</scope>
    <source>
        <strain evidence="2 3">KK2020170</strain>
    </source>
</reference>
<keyword evidence="1" id="KW-0472">Membrane</keyword>
<sequence length="122" mass="14067">MLISLNSLRLKYLLLIIVIICLGILSRKVSLIPLFIGDFLYAILIYFGLRFLFLNHKKEVIAIIGLLLCFSIELSQLIQGIEWLNSIRKTQLGHYILGEGFLWSDIIAYIFGIVISYFNDKK</sequence>
<keyword evidence="3" id="KW-1185">Reference proteome</keyword>
<feature type="transmembrane region" description="Helical" evidence="1">
    <location>
        <begin position="35"/>
        <end position="53"/>
    </location>
</feature>
<dbReference type="EMBL" id="AP024749">
    <property type="protein sequence ID" value="BCY29038.1"/>
    <property type="molecule type" value="Genomic_DNA"/>
</dbReference>
<dbReference type="InterPro" id="IPR021257">
    <property type="entry name" value="DUF2809"/>
</dbReference>
<evidence type="ECO:0000313" key="2">
    <source>
        <dbReference type="EMBL" id="BCY29038.1"/>
    </source>
</evidence>
<evidence type="ECO:0008006" key="4">
    <source>
        <dbReference type="Google" id="ProtNLM"/>
    </source>
</evidence>
<feature type="transmembrane region" description="Helical" evidence="1">
    <location>
        <begin position="101"/>
        <end position="118"/>
    </location>
</feature>
<feature type="transmembrane region" description="Helical" evidence="1">
    <location>
        <begin position="12"/>
        <end position="29"/>
    </location>
</feature>
<proteinExistence type="predicted"/>
<accession>A0ABM7SE32</accession>
<keyword evidence="1" id="KW-0812">Transmembrane</keyword>
<feature type="transmembrane region" description="Helical" evidence="1">
    <location>
        <begin position="60"/>
        <end position="81"/>
    </location>
</feature>
<evidence type="ECO:0000313" key="3">
    <source>
        <dbReference type="Proteomes" id="UP000825258"/>
    </source>
</evidence>
<dbReference type="Pfam" id="PF10990">
    <property type="entry name" value="DUF2809"/>
    <property type="match status" value="1"/>
</dbReference>
<evidence type="ECO:0000256" key="1">
    <source>
        <dbReference type="SAM" id="Phobius"/>
    </source>
</evidence>
<gene>
    <name evidence="2" type="ORF">KK2020170_19060</name>
</gene>